<dbReference type="EMBL" id="JBHSMX010000016">
    <property type="protein sequence ID" value="MFC5521490.1"/>
    <property type="molecule type" value="Genomic_DNA"/>
</dbReference>
<keyword evidence="2" id="KW-0479">Metal-binding</keyword>
<dbReference type="InterPro" id="IPR005123">
    <property type="entry name" value="Oxoglu/Fe-dep_dioxygenase_dom"/>
</dbReference>
<dbReference type="RefSeq" id="WP_068834482.1">
    <property type="nucleotide sequence ID" value="NZ_JBHSMX010000016.1"/>
</dbReference>
<keyword evidence="3" id="KW-0847">Vitamin C</keyword>
<dbReference type="SMART" id="SM00702">
    <property type="entry name" value="P4Hc"/>
    <property type="match status" value="1"/>
</dbReference>
<evidence type="ECO:0000256" key="6">
    <source>
        <dbReference type="ARBA" id="ARBA00023004"/>
    </source>
</evidence>
<dbReference type="InterPro" id="IPR044862">
    <property type="entry name" value="Pro_4_hyd_alph_FE2OG_OXY"/>
</dbReference>
<keyword evidence="6" id="KW-0408">Iron</keyword>
<sequence>MKQQGAVQPVTRELRAWIAAQTALGHPRAAICQALLDAGWQHAAASRALRLTPEAMSSLVVPVDTPAVPPVLAVPSVAPADSGVLVDAGDKWVEVLQRLEHPGLVVLGHLLSAGECEALVEAARPRLSRSLTVDTQTGGEERNRDRTSQGMFFTRGENAVVRRVEARIARLLNWPVQKGEGLQVLRYREGAQYKPHYDYFDPAEPGTANLLQRGGQRVATLVMYLQEPQEGGATVFPDIGLQVAPRRGHAVFFSYGCAHPCSLTLHGGDPVTVGEKWIATKWLREREFV</sequence>
<reference evidence="9" key="1">
    <citation type="journal article" date="2019" name="Int. J. Syst. Evol. Microbiol.">
        <title>The Global Catalogue of Microorganisms (GCM) 10K type strain sequencing project: providing services to taxonomists for standard genome sequencing and annotation.</title>
        <authorList>
            <consortium name="The Broad Institute Genomics Platform"/>
            <consortium name="The Broad Institute Genome Sequencing Center for Infectious Disease"/>
            <person name="Wu L."/>
            <person name="Ma J."/>
        </authorList>
    </citation>
    <scope>NUCLEOTIDE SEQUENCE [LARGE SCALE GENOMIC DNA]</scope>
    <source>
        <strain evidence="9">CGMCC 4.7277</strain>
    </source>
</reference>
<feature type="domain" description="Fe2OG dioxygenase" evidence="7">
    <location>
        <begin position="178"/>
        <end position="285"/>
    </location>
</feature>
<comment type="cofactor">
    <cofactor evidence="1">
        <name>L-ascorbate</name>
        <dbReference type="ChEBI" id="CHEBI:38290"/>
    </cofactor>
</comment>
<organism evidence="8 9">
    <name type="scientific">Polaromonas jejuensis</name>
    <dbReference type="NCBI Taxonomy" id="457502"/>
    <lineage>
        <taxon>Bacteria</taxon>
        <taxon>Pseudomonadati</taxon>
        <taxon>Pseudomonadota</taxon>
        <taxon>Betaproteobacteria</taxon>
        <taxon>Burkholderiales</taxon>
        <taxon>Comamonadaceae</taxon>
        <taxon>Polaromonas</taxon>
    </lineage>
</organism>
<evidence type="ECO:0000256" key="4">
    <source>
        <dbReference type="ARBA" id="ARBA00022964"/>
    </source>
</evidence>
<evidence type="ECO:0000256" key="1">
    <source>
        <dbReference type="ARBA" id="ARBA00001961"/>
    </source>
</evidence>
<evidence type="ECO:0000256" key="2">
    <source>
        <dbReference type="ARBA" id="ARBA00022723"/>
    </source>
</evidence>
<dbReference type="Pfam" id="PF13640">
    <property type="entry name" value="2OG-FeII_Oxy_3"/>
    <property type="match status" value="1"/>
</dbReference>
<accession>A0ABW0Q9T2</accession>
<keyword evidence="4" id="KW-0223">Dioxygenase</keyword>
<evidence type="ECO:0000313" key="9">
    <source>
        <dbReference type="Proteomes" id="UP001596084"/>
    </source>
</evidence>
<evidence type="ECO:0000259" key="7">
    <source>
        <dbReference type="PROSITE" id="PS51471"/>
    </source>
</evidence>
<proteinExistence type="predicted"/>
<dbReference type="InterPro" id="IPR006620">
    <property type="entry name" value="Pro_4_hyd_alph"/>
</dbReference>
<name>A0ABW0Q9T2_9BURK</name>
<dbReference type="InterPro" id="IPR045054">
    <property type="entry name" value="P4HA-like"/>
</dbReference>
<protein>
    <submittedName>
        <fullName evidence="8">2OG-Fe(II) oxygenase</fullName>
    </submittedName>
</protein>
<dbReference type="PANTHER" id="PTHR10869">
    <property type="entry name" value="PROLYL 4-HYDROXYLASE ALPHA SUBUNIT"/>
    <property type="match status" value="1"/>
</dbReference>
<gene>
    <name evidence="8" type="ORF">ACFPP7_11245</name>
</gene>
<evidence type="ECO:0000256" key="3">
    <source>
        <dbReference type="ARBA" id="ARBA00022896"/>
    </source>
</evidence>
<keyword evidence="9" id="KW-1185">Reference proteome</keyword>
<evidence type="ECO:0000256" key="5">
    <source>
        <dbReference type="ARBA" id="ARBA00023002"/>
    </source>
</evidence>
<dbReference type="Gene3D" id="2.60.120.620">
    <property type="entry name" value="q2cbj1_9rhob like domain"/>
    <property type="match status" value="1"/>
</dbReference>
<keyword evidence="5" id="KW-0560">Oxidoreductase</keyword>
<dbReference type="Proteomes" id="UP001596084">
    <property type="component" value="Unassembled WGS sequence"/>
</dbReference>
<dbReference type="PANTHER" id="PTHR10869:SF246">
    <property type="entry name" value="TRANSMEMBRANE PROLYL 4-HYDROXYLASE"/>
    <property type="match status" value="1"/>
</dbReference>
<dbReference type="PROSITE" id="PS51471">
    <property type="entry name" value="FE2OG_OXY"/>
    <property type="match status" value="1"/>
</dbReference>
<evidence type="ECO:0000313" key="8">
    <source>
        <dbReference type="EMBL" id="MFC5521490.1"/>
    </source>
</evidence>
<comment type="caution">
    <text evidence="8">The sequence shown here is derived from an EMBL/GenBank/DDBJ whole genome shotgun (WGS) entry which is preliminary data.</text>
</comment>